<gene>
    <name evidence="2" type="ORF">PFISCL1PPCAC_14373</name>
</gene>
<protein>
    <recommendedName>
        <fullName evidence="4">G protein-coupled receptor</fullName>
    </recommendedName>
</protein>
<keyword evidence="1" id="KW-0812">Transmembrane</keyword>
<dbReference type="EMBL" id="BTSY01000004">
    <property type="protein sequence ID" value="GMT23076.1"/>
    <property type="molecule type" value="Genomic_DNA"/>
</dbReference>
<comment type="caution">
    <text evidence="2">The sequence shown here is derived from an EMBL/GenBank/DDBJ whole genome shotgun (WGS) entry which is preliminary data.</text>
</comment>
<keyword evidence="3" id="KW-1185">Reference proteome</keyword>
<organism evidence="2 3">
    <name type="scientific">Pristionchus fissidentatus</name>
    <dbReference type="NCBI Taxonomy" id="1538716"/>
    <lineage>
        <taxon>Eukaryota</taxon>
        <taxon>Metazoa</taxon>
        <taxon>Ecdysozoa</taxon>
        <taxon>Nematoda</taxon>
        <taxon>Chromadorea</taxon>
        <taxon>Rhabditida</taxon>
        <taxon>Rhabditina</taxon>
        <taxon>Diplogasteromorpha</taxon>
        <taxon>Diplogasteroidea</taxon>
        <taxon>Neodiplogasteridae</taxon>
        <taxon>Pristionchus</taxon>
    </lineage>
</organism>
<feature type="transmembrane region" description="Helical" evidence="1">
    <location>
        <begin position="12"/>
        <end position="35"/>
    </location>
</feature>
<evidence type="ECO:0000313" key="3">
    <source>
        <dbReference type="Proteomes" id="UP001432322"/>
    </source>
</evidence>
<dbReference type="Pfam" id="PF10326">
    <property type="entry name" value="7TM_GPCR_Str"/>
    <property type="match status" value="1"/>
</dbReference>
<dbReference type="PANTHER" id="PTHR45907:SF16">
    <property type="entry name" value="SERPENTINE RECEPTOR, CLASS J"/>
    <property type="match status" value="1"/>
</dbReference>
<evidence type="ECO:0008006" key="4">
    <source>
        <dbReference type="Google" id="ProtNLM"/>
    </source>
</evidence>
<evidence type="ECO:0000313" key="2">
    <source>
        <dbReference type="EMBL" id="GMT23076.1"/>
    </source>
</evidence>
<keyword evidence="1" id="KW-0472">Membrane</keyword>
<evidence type="ECO:0000256" key="1">
    <source>
        <dbReference type="SAM" id="Phobius"/>
    </source>
</evidence>
<keyword evidence="1" id="KW-1133">Transmembrane helix</keyword>
<dbReference type="Proteomes" id="UP001432322">
    <property type="component" value="Unassembled WGS sequence"/>
</dbReference>
<name>A0AAV5VX28_9BILA</name>
<dbReference type="SUPFAM" id="SSF81321">
    <property type="entry name" value="Family A G protein-coupled receptor-like"/>
    <property type="match status" value="1"/>
</dbReference>
<feature type="non-terminal residue" evidence="2">
    <location>
        <position position="137"/>
    </location>
</feature>
<accession>A0AAV5VX28</accession>
<dbReference type="InterPro" id="IPR019428">
    <property type="entry name" value="7TM_GPCR_serpentine_rcpt_Str"/>
</dbReference>
<dbReference type="InterPro" id="IPR019423">
    <property type="entry name" value="7TM_GPCR_serpentine_rcpt_Srj"/>
</dbReference>
<feature type="transmembrane region" description="Helical" evidence="1">
    <location>
        <begin position="88"/>
        <end position="113"/>
    </location>
</feature>
<feature type="transmembrane region" description="Helical" evidence="1">
    <location>
        <begin position="55"/>
        <end position="76"/>
    </location>
</feature>
<sequence length="137" mass="15266">RDGDLNLLVLQALIIDISVMSISLAVATSLASLTYRGIRETTSLSAAYRAVEQKLLIAVCAQTFVPTLCVYIPYFFTEMVTFLGLPGIGLIDFFPVVVTLFPFWDALVITLIIKDYRFGLMKIMGWKPKQKVNLIVS</sequence>
<dbReference type="AlphaFoldDB" id="A0AAV5VX28"/>
<reference evidence="2" key="1">
    <citation type="submission" date="2023-10" db="EMBL/GenBank/DDBJ databases">
        <title>Genome assembly of Pristionchus species.</title>
        <authorList>
            <person name="Yoshida K."/>
            <person name="Sommer R.J."/>
        </authorList>
    </citation>
    <scope>NUCLEOTIDE SEQUENCE</scope>
    <source>
        <strain evidence="2">RS5133</strain>
    </source>
</reference>
<proteinExistence type="predicted"/>
<dbReference type="PANTHER" id="PTHR45907">
    <property type="entry name" value="SERPENTINE RECEPTOR, CLASS J"/>
    <property type="match status" value="1"/>
</dbReference>
<feature type="non-terminal residue" evidence="2">
    <location>
        <position position="1"/>
    </location>
</feature>